<sequence>MRAVGGAAVLAGGIVAAVTGPLALTRGSWLAAYLVLVVGVAQYSMGAARRCGQGVTGVPLGWVQFGLWNLGGLAVMVGTLARTVMAVWIGSAALLVAVLLAFLVDRQPGDRVHPRGPLWTVAYRLLLVILAVSIPVGIVLSVVRNN</sequence>
<dbReference type="RefSeq" id="WP_337333587.1">
    <property type="nucleotide sequence ID" value="NZ_JBBDGM010000021.1"/>
</dbReference>
<gene>
    <name evidence="2" type="ORF">WDU99_16645</name>
</gene>
<keyword evidence="1" id="KW-1133">Transmembrane helix</keyword>
<comment type="caution">
    <text evidence="2">The sequence shown here is derived from an EMBL/GenBank/DDBJ whole genome shotgun (WGS) entry which is preliminary data.</text>
</comment>
<feature type="transmembrane region" description="Helical" evidence="1">
    <location>
        <begin position="85"/>
        <end position="104"/>
    </location>
</feature>
<organism evidence="2 3">
    <name type="scientific">Microbacterium bandirmense</name>
    <dbReference type="NCBI Taxonomy" id="3122050"/>
    <lineage>
        <taxon>Bacteria</taxon>
        <taxon>Bacillati</taxon>
        <taxon>Actinomycetota</taxon>
        <taxon>Actinomycetes</taxon>
        <taxon>Micrococcales</taxon>
        <taxon>Microbacteriaceae</taxon>
        <taxon>Microbacterium</taxon>
    </lineage>
</organism>
<keyword evidence="1" id="KW-0472">Membrane</keyword>
<evidence type="ECO:0000256" key="1">
    <source>
        <dbReference type="SAM" id="Phobius"/>
    </source>
</evidence>
<dbReference type="EMBL" id="JBBDGM010000021">
    <property type="protein sequence ID" value="MEJ1089948.1"/>
    <property type="molecule type" value="Genomic_DNA"/>
</dbReference>
<evidence type="ECO:0008006" key="4">
    <source>
        <dbReference type="Google" id="ProtNLM"/>
    </source>
</evidence>
<feature type="transmembrane region" description="Helical" evidence="1">
    <location>
        <begin position="60"/>
        <end position="79"/>
    </location>
</feature>
<accession>A0ABU8LFI6</accession>
<reference evidence="2 3" key="1">
    <citation type="submission" date="2024-02" db="EMBL/GenBank/DDBJ databases">
        <authorList>
            <person name="Saticioglu I.B."/>
        </authorList>
    </citation>
    <scope>NUCLEOTIDE SEQUENCE [LARGE SCALE GENOMIC DNA]</scope>
    <source>
        <strain evidence="2 3">Mu-80</strain>
    </source>
</reference>
<dbReference type="Proteomes" id="UP001371224">
    <property type="component" value="Unassembled WGS sequence"/>
</dbReference>
<evidence type="ECO:0000313" key="2">
    <source>
        <dbReference type="EMBL" id="MEJ1089948.1"/>
    </source>
</evidence>
<name>A0ABU8LFI6_9MICO</name>
<feature type="transmembrane region" description="Helical" evidence="1">
    <location>
        <begin position="27"/>
        <end position="48"/>
    </location>
</feature>
<keyword evidence="1" id="KW-0812">Transmembrane</keyword>
<feature type="transmembrane region" description="Helical" evidence="1">
    <location>
        <begin position="125"/>
        <end position="143"/>
    </location>
</feature>
<keyword evidence="3" id="KW-1185">Reference proteome</keyword>
<evidence type="ECO:0000313" key="3">
    <source>
        <dbReference type="Proteomes" id="UP001371224"/>
    </source>
</evidence>
<protein>
    <recommendedName>
        <fullName evidence="4">Integral membrane protein</fullName>
    </recommendedName>
</protein>
<proteinExistence type="predicted"/>